<dbReference type="GO" id="GO:0022625">
    <property type="term" value="C:cytosolic large ribosomal subunit"/>
    <property type="evidence" value="ECO:0007669"/>
    <property type="project" value="TreeGrafter"/>
</dbReference>
<evidence type="ECO:0000256" key="5">
    <source>
        <dbReference type="HAMAP-Rule" id="MF_01334"/>
    </source>
</evidence>
<dbReference type="GO" id="GO:0003735">
    <property type="term" value="F:structural constituent of ribosome"/>
    <property type="evidence" value="ECO:0007669"/>
    <property type="project" value="InterPro"/>
</dbReference>
<dbReference type="InterPro" id="IPR020057">
    <property type="entry name" value="Ribosomal_bL25_b-dom"/>
</dbReference>
<evidence type="ECO:0000259" key="7">
    <source>
        <dbReference type="Pfam" id="PF01386"/>
    </source>
</evidence>
<evidence type="ECO:0000313" key="10">
    <source>
        <dbReference type="Proteomes" id="UP000006683"/>
    </source>
</evidence>
<dbReference type="InterPro" id="IPR037121">
    <property type="entry name" value="Ribosomal_bL25_C"/>
</dbReference>
<keyword evidence="2 5" id="KW-0694">RNA-binding</keyword>
<dbReference type="HAMAP" id="MF_01334">
    <property type="entry name" value="Ribosomal_bL25_CTC"/>
    <property type="match status" value="1"/>
</dbReference>
<evidence type="ECO:0000256" key="6">
    <source>
        <dbReference type="SAM" id="MobiDB-lite"/>
    </source>
</evidence>
<dbReference type="FunFam" id="2.40.240.10:FF:000002">
    <property type="entry name" value="50S ribosomal protein L25"/>
    <property type="match status" value="1"/>
</dbReference>
<dbReference type="InterPro" id="IPR011035">
    <property type="entry name" value="Ribosomal_bL25/Gln-tRNA_synth"/>
</dbReference>
<protein>
    <recommendedName>
        <fullName evidence="5">Large ribosomal subunit protein bL25</fullName>
    </recommendedName>
    <alternativeName>
        <fullName evidence="5">General stress protein CTC</fullName>
    </alternativeName>
</protein>
<dbReference type="eggNOG" id="COG1825">
    <property type="taxonomic scope" value="Bacteria"/>
</dbReference>
<keyword evidence="3 5" id="KW-0689">Ribosomal protein</keyword>
<reference evidence="9 10" key="1">
    <citation type="journal article" date="2010" name="Stand. Genomic Sci.">
        <title>Complete genome sequence of Ferrimonas balearica type strain (PAT).</title>
        <authorList>
            <person name="Nolan M."/>
            <person name="Sikorski J."/>
            <person name="Davenport K."/>
            <person name="Lucas S."/>
            <person name="Glavina Del Rio T."/>
            <person name="Tice H."/>
            <person name="Cheng J."/>
            <person name="Goodwin L."/>
            <person name="Pitluck S."/>
            <person name="Liolios K."/>
            <person name="Ivanova N."/>
            <person name="Mavromatis K."/>
            <person name="Ovchinnikova G."/>
            <person name="Pati A."/>
            <person name="Chen A."/>
            <person name="Palaniappan K."/>
            <person name="Land M."/>
            <person name="Hauser L."/>
            <person name="Chang Y."/>
            <person name="Jeffries C."/>
            <person name="Tapia R."/>
            <person name="Brettin T."/>
            <person name="Detter J."/>
            <person name="Han C."/>
            <person name="Yasawong M."/>
            <person name="Rohde M."/>
            <person name="Tindall B."/>
            <person name="Goker M."/>
            <person name="Woyke T."/>
            <person name="Bristow J."/>
            <person name="Eisen J."/>
            <person name="Markowitz V."/>
            <person name="Hugenholtz P."/>
            <person name="Kyrpides N."/>
            <person name="Klenk H."/>
            <person name="Lapidus A."/>
        </authorList>
    </citation>
    <scope>NUCLEOTIDE SEQUENCE [LARGE SCALE GENOMIC DNA]</scope>
    <source>
        <strain evidence="10">DSM 9799 / CCM 4581 / KCTC 23876 / PAT</strain>
    </source>
</reference>
<evidence type="ECO:0000256" key="4">
    <source>
        <dbReference type="ARBA" id="ARBA00023274"/>
    </source>
</evidence>
<feature type="compositionally biased region" description="Acidic residues" evidence="6">
    <location>
        <begin position="195"/>
        <end position="210"/>
    </location>
</feature>
<dbReference type="STRING" id="550540.Fbal_2830"/>
<dbReference type="Pfam" id="PF14693">
    <property type="entry name" value="Ribosomal_TL5_C"/>
    <property type="match status" value="1"/>
</dbReference>
<dbReference type="PANTHER" id="PTHR33284:SF1">
    <property type="entry name" value="RIBOSOMAL PROTEIN L25_GLN-TRNA SYNTHETASE, ANTI-CODON-BINDING DOMAIN-CONTAINING PROTEIN"/>
    <property type="match status" value="1"/>
</dbReference>
<dbReference type="NCBIfam" id="TIGR00731">
    <property type="entry name" value="bL25_bact_ctc"/>
    <property type="match status" value="1"/>
</dbReference>
<dbReference type="Gene3D" id="2.40.240.10">
    <property type="entry name" value="Ribosomal Protein L25, Chain P"/>
    <property type="match status" value="1"/>
</dbReference>
<dbReference type="GO" id="GO:0006412">
    <property type="term" value="P:translation"/>
    <property type="evidence" value="ECO:0007669"/>
    <property type="project" value="UniProtKB-UniRule"/>
</dbReference>
<evidence type="ECO:0000256" key="2">
    <source>
        <dbReference type="ARBA" id="ARBA00022884"/>
    </source>
</evidence>
<feature type="domain" description="Large ribosomal subunit protein bL25 beta" evidence="8">
    <location>
        <begin position="102"/>
        <end position="191"/>
    </location>
</feature>
<evidence type="ECO:0000259" key="8">
    <source>
        <dbReference type="Pfam" id="PF14693"/>
    </source>
</evidence>
<dbReference type="InterPro" id="IPR020055">
    <property type="entry name" value="Ribosomal_bL25_short"/>
</dbReference>
<dbReference type="AlphaFoldDB" id="E1SSA0"/>
<dbReference type="EMBL" id="CP002209">
    <property type="protein sequence ID" value="ADN77032.1"/>
    <property type="molecule type" value="Genomic_DNA"/>
</dbReference>
<keyword evidence="4 5" id="KW-0687">Ribonucleoprotein</keyword>
<dbReference type="OrthoDB" id="9806411at2"/>
<feature type="domain" description="Large ribosomal subunit protein bL25 L25" evidence="7">
    <location>
        <begin position="7"/>
        <end position="93"/>
    </location>
</feature>
<dbReference type="InterPro" id="IPR029751">
    <property type="entry name" value="Ribosomal_L25_dom"/>
</dbReference>
<proteinExistence type="inferred from homology"/>
<dbReference type="GeneID" id="67183050"/>
<dbReference type="InterPro" id="IPR001021">
    <property type="entry name" value="Ribosomal_bL25_long"/>
</dbReference>
<comment type="subunit">
    <text evidence="5">Part of the 50S ribosomal subunit; part of the 5S rRNA/L5/L18/L25 subcomplex. Contacts the 5S rRNA. Binds to the 5S rRNA independently of L5 and L18.</text>
</comment>
<organism evidence="9 10">
    <name type="scientific">Ferrimonas balearica (strain DSM 9799 / CCM 4581 / KCTC 23876 / PAT)</name>
    <dbReference type="NCBI Taxonomy" id="550540"/>
    <lineage>
        <taxon>Bacteria</taxon>
        <taxon>Pseudomonadati</taxon>
        <taxon>Pseudomonadota</taxon>
        <taxon>Gammaproteobacteria</taxon>
        <taxon>Alteromonadales</taxon>
        <taxon>Ferrimonadaceae</taxon>
        <taxon>Ferrimonas</taxon>
    </lineage>
</organism>
<sequence>MSQFTFDAEVRTEIGTGASRRLRRAERLPAVLYGADEAPVAITLDHNKVNQAQELEAFYSQILILNIDGKKVEAIVKAMQRHPYKPKLLHIDFQRVKRGEAMTATVPLHFINEEDSAGVRAGGTVMHLVNEVTIRCLPQDLPENIEVDTLNLNTGETLHLSDLKTPKGVEFPNLEAGSDNDLSVVSIQPPKGGSDEEEGDTEADSEQTQE</sequence>
<dbReference type="GO" id="GO:0008097">
    <property type="term" value="F:5S rRNA binding"/>
    <property type="evidence" value="ECO:0007669"/>
    <property type="project" value="InterPro"/>
</dbReference>
<dbReference type="NCBIfam" id="NF004128">
    <property type="entry name" value="PRK05618.1-2"/>
    <property type="match status" value="1"/>
</dbReference>
<dbReference type="Pfam" id="PF01386">
    <property type="entry name" value="Ribosomal_L25p"/>
    <property type="match status" value="1"/>
</dbReference>
<dbReference type="InterPro" id="IPR020930">
    <property type="entry name" value="Ribosomal_uL5_bac-type"/>
</dbReference>
<comment type="function">
    <text evidence="5">This is one of the proteins that binds to the 5S RNA in the ribosome where it forms part of the central protuberance.</text>
</comment>
<dbReference type="Proteomes" id="UP000006683">
    <property type="component" value="Chromosome"/>
</dbReference>
<evidence type="ECO:0000256" key="3">
    <source>
        <dbReference type="ARBA" id="ARBA00022980"/>
    </source>
</evidence>
<comment type="similarity">
    <text evidence="5">Belongs to the bacterial ribosomal protein bL25 family. CTC subfamily.</text>
</comment>
<dbReference type="PANTHER" id="PTHR33284">
    <property type="entry name" value="RIBOSOMAL PROTEIN L25/GLN-TRNA SYNTHETASE, ANTI-CODON-BINDING DOMAIN-CONTAINING PROTEIN"/>
    <property type="match status" value="1"/>
</dbReference>
<keyword evidence="1 5" id="KW-0699">rRNA-binding</keyword>
<evidence type="ECO:0000313" key="9">
    <source>
        <dbReference type="EMBL" id="ADN77032.1"/>
    </source>
</evidence>
<keyword evidence="10" id="KW-1185">Reference proteome</keyword>
<name>E1SSA0_FERBD</name>
<dbReference type="KEGG" id="fbl:Fbal_2830"/>
<dbReference type="NCBIfam" id="NF004612">
    <property type="entry name" value="PRK05943.1"/>
    <property type="match status" value="1"/>
</dbReference>
<dbReference type="NCBIfam" id="NF004130">
    <property type="entry name" value="PRK05618.1-5"/>
    <property type="match status" value="1"/>
</dbReference>
<dbReference type="Gene3D" id="2.170.120.20">
    <property type="entry name" value="Ribosomal protein L25, beta domain"/>
    <property type="match status" value="1"/>
</dbReference>
<accession>E1SSA0</accession>
<dbReference type="SUPFAM" id="SSF50715">
    <property type="entry name" value="Ribosomal protein L25-like"/>
    <property type="match status" value="1"/>
</dbReference>
<feature type="region of interest" description="Disordered" evidence="6">
    <location>
        <begin position="171"/>
        <end position="210"/>
    </location>
</feature>
<dbReference type="HAMAP" id="MF_01336">
    <property type="entry name" value="Ribosomal_bL25"/>
    <property type="match status" value="1"/>
</dbReference>
<evidence type="ECO:0000256" key="1">
    <source>
        <dbReference type="ARBA" id="ARBA00022730"/>
    </source>
</evidence>
<dbReference type="HOGENOM" id="CLU_075939_0_1_6"/>
<dbReference type="InterPro" id="IPR020056">
    <property type="entry name" value="Rbsml_bL25/Gln-tRNA_synth_N"/>
</dbReference>
<gene>
    <name evidence="5" type="primary">rplY</name>
    <name evidence="5" type="synonym">ctc</name>
    <name evidence="9" type="ordered locus">Fbal_2830</name>
</gene>
<dbReference type="RefSeq" id="WP_013346338.1">
    <property type="nucleotide sequence ID" value="NC_014541.1"/>
</dbReference>
<dbReference type="CDD" id="cd00495">
    <property type="entry name" value="Ribosomal_L25_TL5_CTC"/>
    <property type="match status" value="1"/>
</dbReference>